<organism evidence="9">
    <name type="scientific">Castor canadensis</name>
    <name type="common">American beaver</name>
    <dbReference type="NCBI Taxonomy" id="51338"/>
    <lineage>
        <taxon>Eukaryota</taxon>
        <taxon>Metazoa</taxon>
        <taxon>Chordata</taxon>
        <taxon>Craniata</taxon>
        <taxon>Vertebrata</taxon>
        <taxon>Euteleostomi</taxon>
        <taxon>Mammalia</taxon>
        <taxon>Eutheria</taxon>
        <taxon>Euarchontoglires</taxon>
        <taxon>Glires</taxon>
        <taxon>Rodentia</taxon>
        <taxon>Castorimorpha</taxon>
        <taxon>Castoridae</taxon>
        <taxon>Castor</taxon>
    </lineage>
</organism>
<dbReference type="InterPro" id="IPR039797">
    <property type="entry name" value="Pecanex"/>
</dbReference>
<feature type="transmembrane region" description="Helical" evidence="6">
    <location>
        <begin position="1049"/>
        <end position="1069"/>
    </location>
</feature>
<feature type="region of interest" description="Disordered" evidence="7">
    <location>
        <begin position="270"/>
        <end position="294"/>
    </location>
</feature>
<name>A0A8B7WAI3_CASCN</name>
<evidence type="ECO:0000256" key="1">
    <source>
        <dbReference type="ARBA" id="ARBA00004141"/>
    </source>
</evidence>
<dbReference type="CTD" id="22990"/>
<feature type="transmembrane region" description="Helical" evidence="6">
    <location>
        <begin position="1155"/>
        <end position="1177"/>
    </location>
</feature>
<dbReference type="Pfam" id="PF05041">
    <property type="entry name" value="Pecanex_C"/>
    <property type="match status" value="1"/>
</dbReference>
<feature type="region of interest" description="Disordered" evidence="7">
    <location>
        <begin position="311"/>
        <end position="577"/>
    </location>
</feature>
<feature type="compositionally biased region" description="Low complexity" evidence="7">
    <location>
        <begin position="370"/>
        <end position="388"/>
    </location>
</feature>
<feature type="region of interest" description="Disordered" evidence="7">
    <location>
        <begin position="1937"/>
        <end position="1978"/>
    </location>
</feature>
<dbReference type="InterPro" id="IPR007735">
    <property type="entry name" value="Pecanex_C"/>
</dbReference>
<dbReference type="PANTHER" id="PTHR12372:SF2">
    <property type="entry name" value="PECANEX-LIKE PROTEIN 1"/>
    <property type="match status" value="1"/>
</dbReference>
<feature type="transmembrane region" description="Helical" evidence="6">
    <location>
        <begin position="34"/>
        <end position="52"/>
    </location>
</feature>
<feature type="region of interest" description="Disordered" evidence="7">
    <location>
        <begin position="2103"/>
        <end position="2125"/>
    </location>
</feature>
<protein>
    <recommendedName>
        <fullName evidence="6">Pecanex-like protein</fullName>
    </recommendedName>
</protein>
<evidence type="ECO:0000256" key="4">
    <source>
        <dbReference type="ARBA" id="ARBA00022989"/>
    </source>
</evidence>
<feature type="region of interest" description="Disordered" evidence="7">
    <location>
        <begin position="101"/>
        <end position="163"/>
    </location>
</feature>
<sequence>MGSQTLQILRQGVWAALSGGWYYDPHQATFVNALHLYLWLFLLGLPFTLYMALPSSMIIVAVYCPVVAAVFIVLKMVNYRLHRALDAGEVIDRRANEFTDQRAKAEQGNCSTRRKDSNGPSDPGGGIEMSEFIREATPPVGCSSRNSYAGLDPSNQIGSGSSRLGTAATIKGDTDTAKTSDDISLSLGQSSSLCKEGSEEQDLATDRKLFRLVSNDSFISIQPSLSSCGQDIPRDFSDKVSLPSHSHHHHVDQSLSSACDTEVASLVPLHSHSYRKDHRPRGVPRTSSSAVAFPDTSLNDFPLYQQRRGLDPVSELESSKPHSGSKESLVETSCLPGEFQLAGDLKNSNSQPPTKSGKSKALNADKSMDSLRSLSTRSSGSTESYCSGTDRDTNSTVSSYKSEHTSSTHIESILSEHEESPKVGKRSARKKERCADPEEKSSCASDQRTSSDKTALEVDTNSGAPEAQDFQASDEMHNQKALSTSASEEANKNPHANEFIAPGDRPPEKTAENKEEQNEKSSVSVDSKVCKDAGGKQKEGDVRPKSSSLIHRTASAHKSGRRRTGKKRASSFDSSRHRDYVSFRGVSGTKPHSAIFCHDEDSSDQSDLSRASSIHSAHQFSSDSSSSTTSHLCQSPEGKYSALKTKHVHKERGTDSEHTHKAHLGLEGTGKKRATRRTSSTNSAKTRARVLSLDSGTVACLNDSNRLMAPESIKPLTTSKSDLEAKEGEVLDELSLLGRASQLETVTRSRNSLPSQVVFPEGEEQDAVVGGKFSSTLYETGGCDMSLVNFEPAARRASNICDTDSHVSSSTSVRFYPHDVIRLNRLLTIDTDLLEQQDIDLSPDLAATYGPTEEATQKVKHYYRFWILPQLWIGINFDRLTLLSLFDRNREILENVLAVILAILVAFLGSILLIQGFFRDIWVFQFCLVIASCQYSLLKSVQPDSSSPRHGHNRIIAYSRPVYFCLCCGLIWLLDYGSRNLTTTKFKLYGVTFTNPLVFISARDLVIVFTLCFPVVFFIGLLPQVNTFVMYLCEQLDIHVFGGNATTSLLAALYSFICSIVAVALLYGLCYGALKDSWDGQHIPVLFSIFCGLLVAVSYHLSRQSSDPSVLFSLVQSKIFPKMEEKNPEDPLSEVKDPLPEKLRNSVSERLQSDLVVCIVIGVLYFAIHVSTVFTVLQPALKYVLYALVGFVGFVTHYVLPQVRKQLPWHCFSHPLLKTAEYNQYEVRNAATMMWFEKLHVWLLFVEKTVIYPLIVLNELSSSAETIASPKKLDTEFGALMITIAGLKLLRSSFSSPTYQYVTVIFTVLFFKFDYEAFSETMLLDLFFMSILFNKLWELLYKLQFVYTYIAPWQITWGSAFHAFAQPFAVPHSAMLFIQAAVSAFFSTPLNPFLGSAIFITSYVRPVKFWERDYNTKRVDHSNTRLASQLDRNPGSDDNNLNSIFYEHLTRSLQHSLCGDLLLGRWGNYSTGDCFILASDYLNALVHLIEIGNGLVTFQLRGLEFRGTYCQQREVEAITEGVEEDEGFCCCEPGHIPHVLSFNAAFSQRWLAWEVIVTKYILEGYSITDNSAASMLQVFDLRKVLTTYYVKGIIYYVTTSSKLEEWLANETMQEGLRLCADRNYVDVDPTFNPNIDEDYDHRLAGISRESFCVIYLNWIEYCSSRRAKPLDVDKDSSLVTLCYGLCVLGRRALGTASHHMSSNLESFLYGLHALFKGDFRISSIRDEWIFADMELLRKVVVPGIRMSIKLHQDHFTSPDEYDDPSVLYEAIVSHEKNLVIAHEGDPAWRSAVLANSPSLLALRHVMDDGTNEYKIIMLNRRYLSFRVIKVNKECVRGLWAGQQQELVFLRNRNPERGSIQNAKQALRNMINSSCDQPIGYPIFVSPLTTSYSDSHEQLKEILGGPISLGNIRNFIVSTWHRLRKGCGAGCNSGGNIEDSDTGGGTSCPGNNATTASDAHSNLSQGSTGNPGQGLGAVLHPPVMSYPATLGTSHSAHSVHSSLVRQSPARASVASQSSYCYSSRHSSLRMSTTGFVPCRRSSTSQISLRNLPSSIQSRLSMVNQMDPTSQSGMACVQHGLPSSSSSSQSIPACKHHTLVGFLGTEGGQNSATDAQPGSTLTPASNSHARKGEVIYRVQIVDPSQILEGINLSKRKELQWPDEGIRLKAGRNSWKDWSPQEGMEGHVIHRWVPCSRDPGTRSHIDKAVLLVQIDDKYVTVIETGVLELGAEV</sequence>
<dbReference type="GO" id="GO:0016020">
    <property type="term" value="C:membrane"/>
    <property type="evidence" value="ECO:0007669"/>
    <property type="project" value="UniProtKB-SubCell"/>
</dbReference>
<feature type="transmembrane region" description="Helical" evidence="6">
    <location>
        <begin position="896"/>
        <end position="915"/>
    </location>
</feature>
<dbReference type="RefSeq" id="XP_020041191.1">
    <property type="nucleotide sequence ID" value="XM_020185602.1"/>
</dbReference>
<dbReference type="PANTHER" id="PTHR12372">
    <property type="entry name" value="PECANEX"/>
    <property type="match status" value="1"/>
</dbReference>
<feature type="compositionally biased region" description="Polar residues" evidence="7">
    <location>
        <begin position="2106"/>
        <end position="2125"/>
    </location>
</feature>
<dbReference type="OrthoDB" id="10037631at2759"/>
<feature type="compositionally biased region" description="Basic and acidic residues" evidence="7">
    <location>
        <begin position="317"/>
        <end position="329"/>
    </location>
</feature>
<feature type="domain" description="Pecanex C-terminal" evidence="8">
    <location>
        <begin position="1671"/>
        <end position="1897"/>
    </location>
</feature>
<feature type="transmembrane region" description="Helical" evidence="6">
    <location>
        <begin position="958"/>
        <end position="977"/>
    </location>
</feature>
<keyword evidence="3 6" id="KW-0812">Transmembrane</keyword>
<feature type="transmembrane region" description="Helical" evidence="6">
    <location>
        <begin position="1081"/>
        <end position="1101"/>
    </location>
</feature>
<evidence type="ECO:0000256" key="7">
    <source>
        <dbReference type="SAM" id="MobiDB-lite"/>
    </source>
</evidence>
<feature type="compositionally biased region" description="Polar residues" evidence="7">
    <location>
        <begin position="1947"/>
        <end position="1967"/>
    </location>
</feature>
<feature type="compositionally biased region" description="Basic residues" evidence="7">
    <location>
        <begin position="423"/>
        <end position="432"/>
    </location>
</feature>
<feature type="compositionally biased region" description="Polar residues" evidence="7">
    <location>
        <begin position="143"/>
        <end position="163"/>
    </location>
</feature>
<evidence type="ECO:0000256" key="3">
    <source>
        <dbReference type="ARBA" id="ARBA00022692"/>
    </source>
</evidence>
<feature type="transmembrane region" description="Helical" evidence="6">
    <location>
        <begin position="58"/>
        <end position="77"/>
    </location>
</feature>
<reference evidence="9" key="1">
    <citation type="submission" date="2025-08" db="UniProtKB">
        <authorList>
            <consortium name="RefSeq"/>
        </authorList>
    </citation>
    <scope>IDENTIFICATION</scope>
    <source>
        <tissue evidence="9">Leukocyte</tissue>
    </source>
</reference>
<comment type="subcellular location">
    <subcellularLocation>
        <location evidence="1 6">Membrane</location>
        <topology evidence="1 6">Multi-pass membrane protein</topology>
    </subcellularLocation>
</comment>
<feature type="compositionally biased region" description="Basic residues" evidence="7">
    <location>
        <begin position="554"/>
        <end position="569"/>
    </location>
</feature>
<feature type="region of interest" description="Disordered" evidence="7">
    <location>
        <begin position="2064"/>
        <end position="2088"/>
    </location>
</feature>
<evidence type="ECO:0000256" key="2">
    <source>
        <dbReference type="ARBA" id="ARBA00010170"/>
    </source>
</evidence>
<feature type="transmembrane region" description="Helical" evidence="6">
    <location>
        <begin position="1183"/>
        <end position="1200"/>
    </location>
</feature>
<keyword evidence="4 6" id="KW-1133">Transmembrane helix</keyword>
<proteinExistence type="inferred from homology"/>
<feature type="compositionally biased region" description="Basic and acidic residues" evidence="7">
    <location>
        <begin position="505"/>
        <end position="519"/>
    </location>
</feature>
<gene>
    <name evidence="9" type="primary">Pcnx1</name>
</gene>
<feature type="compositionally biased region" description="Basic and acidic residues" evidence="7">
    <location>
        <begin position="528"/>
        <end position="544"/>
    </location>
</feature>
<accession>A0A8B7WAI3</accession>
<keyword evidence="5 6" id="KW-0472">Membrane</keyword>
<feature type="transmembrane region" description="Helical" evidence="6">
    <location>
        <begin position="997"/>
        <end position="1022"/>
    </location>
</feature>
<evidence type="ECO:0000256" key="5">
    <source>
        <dbReference type="ARBA" id="ARBA00023136"/>
    </source>
</evidence>
<evidence type="ECO:0000259" key="8">
    <source>
        <dbReference type="Pfam" id="PF05041"/>
    </source>
</evidence>
<feature type="transmembrane region" description="Helical" evidence="6">
    <location>
        <begin position="921"/>
        <end position="938"/>
    </location>
</feature>
<feature type="compositionally biased region" description="Polar residues" evidence="7">
    <location>
        <begin position="346"/>
        <end position="356"/>
    </location>
</feature>
<feature type="compositionally biased region" description="Low complexity" evidence="7">
    <location>
        <begin position="605"/>
        <end position="635"/>
    </location>
</feature>
<evidence type="ECO:0000256" key="6">
    <source>
        <dbReference type="RuleBase" id="RU367089"/>
    </source>
</evidence>
<evidence type="ECO:0000313" key="9">
    <source>
        <dbReference type="RefSeq" id="XP_020041191.1"/>
    </source>
</evidence>
<feature type="region of interest" description="Disordered" evidence="7">
    <location>
        <begin position="594"/>
        <end position="686"/>
    </location>
</feature>
<comment type="similarity">
    <text evidence="2 6">Belongs to the pecanex family.</text>
</comment>
<feature type="compositionally biased region" description="Basic residues" evidence="7">
    <location>
        <begin position="272"/>
        <end position="282"/>
    </location>
</feature>